<comment type="caution">
    <text evidence="3">The sequence shown here is derived from an EMBL/GenBank/DDBJ whole genome shotgun (WGS) entry which is preliminary data.</text>
</comment>
<gene>
    <name evidence="3" type="ORF">FNU79_12235</name>
</gene>
<dbReference type="PROSITE" id="PS00893">
    <property type="entry name" value="NUDIX_BOX"/>
    <property type="match status" value="1"/>
</dbReference>
<dbReference type="AlphaFoldDB" id="A0A553US94"/>
<accession>A0A553US94</accession>
<protein>
    <submittedName>
        <fullName evidence="3">NUDIX hydrolase</fullName>
    </submittedName>
</protein>
<dbReference type="SUPFAM" id="SSF55811">
    <property type="entry name" value="Nudix"/>
    <property type="match status" value="1"/>
</dbReference>
<reference evidence="3 4" key="1">
    <citation type="submission" date="2019-07" db="EMBL/GenBank/DDBJ databases">
        <title>Deinococcus detaillus sp. nov., isolated from humus soil in Antarctica.</title>
        <authorList>
            <person name="Zhang K."/>
        </authorList>
    </citation>
    <scope>NUCLEOTIDE SEQUENCE [LARGE SCALE GENOMIC DNA]</scope>
    <source>
        <strain evidence="3 4">H1</strain>
    </source>
</reference>
<keyword evidence="1 3" id="KW-0378">Hydrolase</keyword>
<feature type="domain" description="Nudix hydrolase" evidence="2">
    <location>
        <begin position="8"/>
        <end position="131"/>
    </location>
</feature>
<dbReference type="Proteomes" id="UP000316092">
    <property type="component" value="Unassembled WGS sequence"/>
</dbReference>
<dbReference type="Gene3D" id="3.90.79.10">
    <property type="entry name" value="Nucleoside Triphosphate Pyrophosphohydrolase"/>
    <property type="match status" value="1"/>
</dbReference>
<dbReference type="CDD" id="cd02883">
    <property type="entry name" value="NUDIX_Hydrolase"/>
    <property type="match status" value="1"/>
</dbReference>
<evidence type="ECO:0000313" key="4">
    <source>
        <dbReference type="Proteomes" id="UP000316092"/>
    </source>
</evidence>
<evidence type="ECO:0000313" key="3">
    <source>
        <dbReference type="EMBL" id="TSA83098.1"/>
    </source>
</evidence>
<keyword evidence="4" id="KW-1185">Reference proteome</keyword>
<dbReference type="PROSITE" id="PS51462">
    <property type="entry name" value="NUDIX"/>
    <property type="match status" value="1"/>
</dbReference>
<evidence type="ECO:0000256" key="1">
    <source>
        <dbReference type="ARBA" id="ARBA00022801"/>
    </source>
</evidence>
<sequence>MINPSGLPLRLGAGAVILRDEWLAVVREADGSLTFPKGGIESGEDPLTALRREVNEEAGLTDFEVLAELGVWERENFARTRWVQNRFFLCRTNQTNGQPLEIGYSLEWHPFTQPPALFWADQLEVLEAAQAWLVVHG</sequence>
<dbReference type="InterPro" id="IPR020084">
    <property type="entry name" value="NUDIX_hydrolase_CS"/>
</dbReference>
<dbReference type="EMBL" id="VKDB01000014">
    <property type="protein sequence ID" value="TSA83098.1"/>
    <property type="molecule type" value="Genomic_DNA"/>
</dbReference>
<dbReference type="InterPro" id="IPR000086">
    <property type="entry name" value="NUDIX_hydrolase_dom"/>
</dbReference>
<evidence type="ECO:0000259" key="2">
    <source>
        <dbReference type="PROSITE" id="PS51462"/>
    </source>
</evidence>
<dbReference type="Pfam" id="PF00293">
    <property type="entry name" value="NUDIX"/>
    <property type="match status" value="1"/>
</dbReference>
<proteinExistence type="predicted"/>
<dbReference type="InterPro" id="IPR015797">
    <property type="entry name" value="NUDIX_hydrolase-like_dom_sf"/>
</dbReference>
<dbReference type="GO" id="GO:0016787">
    <property type="term" value="F:hydrolase activity"/>
    <property type="evidence" value="ECO:0007669"/>
    <property type="project" value="UniProtKB-KW"/>
</dbReference>
<dbReference type="OrthoDB" id="9816040at2"/>
<dbReference type="RefSeq" id="WP_143721116.1">
    <property type="nucleotide sequence ID" value="NZ_VKDB01000014.1"/>
</dbReference>
<name>A0A553US94_9DEIO</name>
<organism evidence="3 4">
    <name type="scientific">Deinococcus detaillensis</name>
    <dbReference type="NCBI Taxonomy" id="2592048"/>
    <lineage>
        <taxon>Bacteria</taxon>
        <taxon>Thermotogati</taxon>
        <taxon>Deinococcota</taxon>
        <taxon>Deinococci</taxon>
        <taxon>Deinococcales</taxon>
        <taxon>Deinococcaceae</taxon>
        <taxon>Deinococcus</taxon>
    </lineage>
</organism>